<dbReference type="EMBL" id="JAENHL010000007">
    <property type="protein sequence ID" value="MBK1867825.1"/>
    <property type="molecule type" value="Genomic_DNA"/>
</dbReference>
<comment type="caution">
    <text evidence="1">The sequence shown here is derived from an EMBL/GenBank/DDBJ whole genome shotgun (WGS) entry which is preliminary data.</text>
</comment>
<organism evidence="1 2">
    <name type="scientific">Taklimakanibacter albus</name>
    <dbReference type="NCBI Taxonomy" id="2800327"/>
    <lineage>
        <taxon>Bacteria</taxon>
        <taxon>Pseudomonadati</taxon>
        <taxon>Pseudomonadota</taxon>
        <taxon>Alphaproteobacteria</taxon>
        <taxon>Hyphomicrobiales</taxon>
        <taxon>Aestuariivirgaceae</taxon>
        <taxon>Taklimakanibacter</taxon>
    </lineage>
</organism>
<protein>
    <submittedName>
        <fullName evidence="1">Uncharacterized protein</fullName>
    </submittedName>
</protein>
<gene>
    <name evidence="1" type="ORF">JHL16_15815</name>
</gene>
<evidence type="ECO:0000313" key="1">
    <source>
        <dbReference type="EMBL" id="MBK1867825.1"/>
    </source>
</evidence>
<proteinExistence type="predicted"/>
<sequence>MGLLAKWSRLCLMTVVMGLLPLAAVSARDLTSAERAALAQTVERFNGLMNTQDWQAMVETTIPPRIMDNMLTRSGVTKEQMLKSIAALMAETMAKVTIDSYAMDLAKGDEKELADGTPYVLVPTETVVKVEQGDKIAVRSHTLAMMDTEKWYLLRISDPKQVNMLVEVYPEYKGIEFPGDKTEILKE</sequence>
<reference evidence="1" key="1">
    <citation type="submission" date="2021-01" db="EMBL/GenBank/DDBJ databases">
        <authorList>
            <person name="Sun Q."/>
        </authorList>
    </citation>
    <scope>NUCLEOTIDE SEQUENCE</scope>
    <source>
        <strain evidence="1">YIM B02566</strain>
    </source>
</reference>
<accession>A0ACC5R5C9</accession>
<dbReference type="Proteomes" id="UP000616151">
    <property type="component" value="Unassembled WGS sequence"/>
</dbReference>
<keyword evidence="2" id="KW-1185">Reference proteome</keyword>
<evidence type="ECO:0000313" key="2">
    <source>
        <dbReference type="Proteomes" id="UP000616151"/>
    </source>
</evidence>
<name>A0ACC5R5C9_9HYPH</name>